<evidence type="ECO:0000256" key="8">
    <source>
        <dbReference type="SAM" id="SignalP"/>
    </source>
</evidence>
<accession>A0A919QYK0</accession>
<feature type="signal peptide" evidence="8">
    <location>
        <begin position="1"/>
        <end position="26"/>
    </location>
</feature>
<evidence type="ECO:0000313" key="10">
    <source>
        <dbReference type="EMBL" id="GII76352.1"/>
    </source>
</evidence>
<dbReference type="PRINTS" id="PR00134">
    <property type="entry name" value="GLHYDRLASE10"/>
</dbReference>
<keyword evidence="5 7" id="KW-0326">Glycosidase</keyword>
<dbReference type="GO" id="GO:0030246">
    <property type="term" value="F:carbohydrate binding"/>
    <property type="evidence" value="ECO:0007669"/>
    <property type="project" value="InterPro"/>
</dbReference>
<dbReference type="Pfam" id="PF06452">
    <property type="entry name" value="CBM9_1"/>
    <property type="match status" value="1"/>
</dbReference>
<evidence type="ECO:0000256" key="6">
    <source>
        <dbReference type="ARBA" id="ARBA00023326"/>
    </source>
</evidence>
<dbReference type="InterPro" id="IPR017853">
    <property type="entry name" value="GH"/>
</dbReference>
<proteinExistence type="inferred from homology"/>
<evidence type="ECO:0000256" key="1">
    <source>
        <dbReference type="ARBA" id="ARBA00007495"/>
    </source>
</evidence>
<dbReference type="Gene3D" id="2.60.40.1190">
    <property type="match status" value="1"/>
</dbReference>
<evidence type="ECO:0000256" key="2">
    <source>
        <dbReference type="ARBA" id="ARBA00022737"/>
    </source>
</evidence>
<dbReference type="Pfam" id="PF00331">
    <property type="entry name" value="Glyco_hydro_10"/>
    <property type="match status" value="1"/>
</dbReference>
<dbReference type="Gene3D" id="3.20.20.80">
    <property type="entry name" value="Glycosidases"/>
    <property type="match status" value="1"/>
</dbReference>
<feature type="domain" description="GH10" evidence="9">
    <location>
        <begin position="336"/>
        <end position="665"/>
    </location>
</feature>
<dbReference type="Gene3D" id="2.60.120.260">
    <property type="entry name" value="Galactose-binding domain-like"/>
    <property type="match status" value="2"/>
</dbReference>
<keyword evidence="3 7" id="KW-0378">Hydrolase</keyword>
<dbReference type="InterPro" id="IPR001000">
    <property type="entry name" value="GH10_dom"/>
</dbReference>
<organism evidence="10 11">
    <name type="scientific">Sphaerisporangium rufum</name>
    <dbReference type="NCBI Taxonomy" id="1381558"/>
    <lineage>
        <taxon>Bacteria</taxon>
        <taxon>Bacillati</taxon>
        <taxon>Actinomycetota</taxon>
        <taxon>Actinomycetes</taxon>
        <taxon>Streptosporangiales</taxon>
        <taxon>Streptosporangiaceae</taxon>
        <taxon>Sphaerisporangium</taxon>
    </lineage>
</organism>
<dbReference type="InterPro" id="IPR010502">
    <property type="entry name" value="Carb-bd_dom_fam9"/>
</dbReference>
<protein>
    <recommendedName>
        <fullName evidence="7">Beta-xylanase</fullName>
        <ecNumber evidence="7">3.2.1.8</ecNumber>
    </recommendedName>
</protein>
<dbReference type="SUPFAM" id="SSF49785">
    <property type="entry name" value="Galactose-binding domain-like"/>
    <property type="match status" value="2"/>
</dbReference>
<name>A0A919QYK0_9ACTN</name>
<dbReference type="Pfam" id="PF02018">
    <property type="entry name" value="CBM_4_9"/>
    <property type="match status" value="2"/>
</dbReference>
<evidence type="ECO:0000256" key="4">
    <source>
        <dbReference type="ARBA" id="ARBA00023277"/>
    </source>
</evidence>
<dbReference type="SMART" id="SM00633">
    <property type="entry name" value="Glyco_10"/>
    <property type="match status" value="1"/>
</dbReference>
<dbReference type="InterPro" id="IPR044846">
    <property type="entry name" value="GH10"/>
</dbReference>
<dbReference type="InterPro" id="IPR003305">
    <property type="entry name" value="CenC_carb-bd"/>
</dbReference>
<evidence type="ECO:0000256" key="3">
    <source>
        <dbReference type="ARBA" id="ARBA00022801"/>
    </source>
</evidence>
<keyword evidence="6 7" id="KW-0624">Polysaccharide degradation</keyword>
<dbReference type="GO" id="GO:0045493">
    <property type="term" value="P:xylan catabolic process"/>
    <property type="evidence" value="ECO:0007669"/>
    <property type="project" value="UniProtKB-KW"/>
</dbReference>
<dbReference type="RefSeq" id="WP_203982980.1">
    <property type="nucleotide sequence ID" value="NZ_BOOU01000017.1"/>
</dbReference>
<feature type="chain" id="PRO_5037195384" description="Beta-xylanase" evidence="8">
    <location>
        <begin position="27"/>
        <end position="998"/>
    </location>
</feature>
<dbReference type="CDD" id="cd00005">
    <property type="entry name" value="CBM9_like_1"/>
    <property type="match status" value="1"/>
</dbReference>
<comment type="caution">
    <text evidence="10">The sequence shown here is derived from an EMBL/GenBank/DDBJ whole genome shotgun (WGS) entry which is preliminary data.</text>
</comment>
<reference evidence="10" key="1">
    <citation type="submission" date="2021-01" db="EMBL/GenBank/DDBJ databases">
        <title>Whole genome shotgun sequence of Sphaerisporangium rufum NBRC 109079.</title>
        <authorList>
            <person name="Komaki H."/>
            <person name="Tamura T."/>
        </authorList>
    </citation>
    <scope>NUCLEOTIDE SEQUENCE</scope>
    <source>
        <strain evidence="10">NBRC 109079</strain>
    </source>
</reference>
<evidence type="ECO:0000256" key="7">
    <source>
        <dbReference type="RuleBase" id="RU361174"/>
    </source>
</evidence>
<dbReference type="PANTHER" id="PTHR31490">
    <property type="entry name" value="GLYCOSYL HYDROLASE"/>
    <property type="match status" value="1"/>
</dbReference>
<dbReference type="SUPFAM" id="SSF51445">
    <property type="entry name" value="(Trans)glycosidases"/>
    <property type="match status" value="1"/>
</dbReference>
<dbReference type="AlphaFoldDB" id="A0A919QYK0"/>
<dbReference type="EC" id="3.2.1.8" evidence="7"/>
<dbReference type="PROSITE" id="PS51760">
    <property type="entry name" value="GH10_2"/>
    <property type="match status" value="1"/>
</dbReference>
<evidence type="ECO:0000259" key="9">
    <source>
        <dbReference type="PROSITE" id="PS51760"/>
    </source>
</evidence>
<evidence type="ECO:0000256" key="5">
    <source>
        <dbReference type="ARBA" id="ARBA00023295"/>
    </source>
</evidence>
<keyword evidence="8" id="KW-0732">Signal</keyword>
<dbReference type="Proteomes" id="UP000655287">
    <property type="component" value="Unassembled WGS sequence"/>
</dbReference>
<keyword evidence="4 7" id="KW-0119">Carbohydrate metabolism</keyword>
<sequence>MRFARLRAAAALLCLALPAVHLPAAAAARAAAVTVAEYDFEDGAGQGWQPRGSGVAVTATTDAAHGGTGALRVAGRTETWHGAAVRPPLEKGVTYQITAYARLAPGTPAGTIALTVERTPAGGDTTWERVGAGTATDDGWVEISGGYTYTADSELLLYAESSDATAGYYLDDVTITADTDPGTTGLSTDFESGTAQGWSPRASATLTVDTAQAHGGSASLLATGRAASWDGPALSLLGKMTKGSKYTLSVWVRLGPDVTAGELGLSVERRSGGTPSYDRVVAPTAVPAGQWTRLSGSYTLAHDADFLSVYLESASGDFPFAIDDFVLAYLPAKPIQTDIPPLKDTVPFTLGAAVERAQTLGEHARLLTRHYGSITTGNSLKWDATEPREGEFTFTEADHLVGYATEHGLKVRGHTLAWHSQTPDWVFKDGDRDLSASAADKALLLRRLEDHVRTLVTRYRGKIDSWDVVNEVVDENRPDGMRRSPWFLITGHDFIRTAFRAARAADPGATLVLNDYNTEFPRKRKAVYDLVKKLRAEGVPVDAVGHQLHVNIEQPPAAEIEKTIETFARLGVRQQVTELDVSVYPDFVSSYDTVPAEVLLRQGYRYKEIFDVFRRQAAGLSSVTLWGLADDDTWLSSFPITRLNPPLPFDDELQAKPAYWGIADPARLAPLTRRLDAPRGEVRIDAARERQWDLLPDTPIARVDDLAAGFQARWTPGGIAVLAEVQDPTARPADTLTLRLAGTARTAGRTGHAGWYRTRPLPGGYRVEALLPAAAALGDRVPLELSARDTTRGSTVTWTGELTLTAPVKLATAVRGTPVVDGTAEAAWARAPRIRTATWIQGTAGATATVRAMWDAGHLYVLAEVADPELSEQSPDAWQQDSVEIFVDPGNGKTSGYEDDDGQYRVSFSGRQTVGGPFDAAGVKDNLASAVSLVPGGYQVEAAIALPTITPEPGRLLGFDVQVNDATGAARTTAVTWHDPTGRSYVSTAGWGVLELAR</sequence>
<dbReference type="GO" id="GO:0031176">
    <property type="term" value="F:endo-1,4-beta-xylanase activity"/>
    <property type="evidence" value="ECO:0007669"/>
    <property type="project" value="UniProtKB-EC"/>
</dbReference>
<keyword evidence="2" id="KW-0677">Repeat</keyword>
<dbReference type="PANTHER" id="PTHR31490:SF90">
    <property type="entry name" value="ENDO-1,4-BETA-XYLANASE A"/>
    <property type="match status" value="1"/>
</dbReference>
<dbReference type="EMBL" id="BOOU01000017">
    <property type="protein sequence ID" value="GII76352.1"/>
    <property type="molecule type" value="Genomic_DNA"/>
</dbReference>
<keyword evidence="11" id="KW-1185">Reference proteome</keyword>
<comment type="similarity">
    <text evidence="1 7">Belongs to the glycosyl hydrolase 10 (cellulase F) family.</text>
</comment>
<dbReference type="SUPFAM" id="SSF49344">
    <property type="entry name" value="CBD9-like"/>
    <property type="match status" value="1"/>
</dbReference>
<gene>
    <name evidence="10" type="ORF">Sru01_13340</name>
</gene>
<evidence type="ECO:0000313" key="11">
    <source>
        <dbReference type="Proteomes" id="UP000655287"/>
    </source>
</evidence>
<comment type="catalytic activity">
    <reaction evidence="7">
        <text>Endohydrolysis of (1-&gt;4)-beta-D-xylosidic linkages in xylans.</text>
        <dbReference type="EC" id="3.2.1.8"/>
    </reaction>
</comment>
<dbReference type="InterPro" id="IPR008979">
    <property type="entry name" value="Galactose-bd-like_sf"/>
</dbReference>